<dbReference type="PATRIC" id="fig|1160718.3.peg.822"/>
<name>J1SBV2_9ACTN</name>
<evidence type="ECO:0000313" key="5">
    <source>
        <dbReference type="Proteomes" id="UP000009036"/>
    </source>
</evidence>
<dbReference type="RefSeq" id="WP_006602377.1">
    <property type="nucleotide sequence ID" value="NZ_CP072931.1"/>
</dbReference>
<accession>J1SBV2</accession>
<sequence>MLRDRLIAMADPVLREVLDHPFWAGLRSGSLPGEALTHFVEQDTGHLLPAYGRALARCAATAADDAHAVFFARAAVGTLEARDRLREAFTKLAPDLGLRAPAADAPADPLARAHCSFFQAAATTSPAAAIGALLPMAWFNHQVSADLARRCAPGSRYAPWAELYQPADGYARVVERYLSVAEEIAQQGSDRDRAQLTDFFSLSVRYEWTFAESAWARPDWPVRP</sequence>
<organism evidence="3">
    <name type="scientific">Streptomyces auratus AGR0001</name>
    <dbReference type="NCBI Taxonomy" id="1160718"/>
    <lineage>
        <taxon>Bacteria</taxon>
        <taxon>Bacillati</taxon>
        <taxon>Actinomycetota</taxon>
        <taxon>Actinomycetes</taxon>
        <taxon>Kitasatosporales</taxon>
        <taxon>Streptomycetaceae</taxon>
        <taxon>Streptomyces</taxon>
    </lineage>
</organism>
<dbReference type="Gene3D" id="1.20.910.10">
    <property type="entry name" value="Heme oxygenase-like"/>
    <property type="match status" value="1"/>
</dbReference>
<keyword evidence="5" id="KW-1185">Reference proteome</keyword>
<reference evidence="4" key="2">
    <citation type="submission" date="2021-04" db="EMBL/GenBank/DDBJ databases">
        <authorList>
            <person name="Wen M.-L."/>
            <person name="Han X.-L."/>
            <person name="Xiong J."/>
        </authorList>
    </citation>
    <scope>NUCLEOTIDE SEQUENCE</scope>
    <source>
        <strain evidence="4">AGR0001</strain>
    </source>
</reference>
<protein>
    <submittedName>
        <fullName evidence="3">TenA family transcriptional activator</fullName>
    </submittedName>
    <submittedName>
        <fullName evidence="4">TenA family transcriptional regulator</fullName>
    </submittedName>
</protein>
<evidence type="ECO:0000313" key="3">
    <source>
        <dbReference type="EMBL" id="EJJ08377.1"/>
    </source>
</evidence>
<reference evidence="3" key="1">
    <citation type="journal article" date="2012" name="J. Bacteriol.">
        <title>Genome Sequence of Streptomyces auratus Strain AGR0001, a Phoslactomycin-Producing Actinomycete.</title>
        <authorList>
            <person name="Han X."/>
            <person name="Li M."/>
            <person name="Ding Z."/>
            <person name="Zhao J."/>
            <person name="Ji K."/>
            <person name="Wen M."/>
            <person name="Lu T."/>
        </authorList>
    </citation>
    <scope>NUCLEOTIDE SEQUENCE [LARGE SCALE GENOMIC DNA]</scope>
    <source>
        <strain evidence="3">AGR0001</strain>
    </source>
</reference>
<evidence type="ECO:0000313" key="4">
    <source>
        <dbReference type="EMBL" id="QTZ94750.1"/>
    </source>
</evidence>
<dbReference type="PANTHER" id="PTHR43198:SF2">
    <property type="entry name" value="SI:CH1073-67J19.1-RELATED"/>
    <property type="match status" value="1"/>
</dbReference>
<dbReference type="STRING" id="1160718.SU9_03976"/>
<proteinExistence type="predicted"/>
<dbReference type="InterPro" id="IPR004305">
    <property type="entry name" value="Thiaminase-2/PQQC"/>
</dbReference>
<dbReference type="EMBL" id="AJGV01000031">
    <property type="protein sequence ID" value="EJJ08377.1"/>
    <property type="molecule type" value="Genomic_DNA"/>
</dbReference>
<dbReference type="HOGENOM" id="CLU_077537_3_2_11"/>
<dbReference type="AlphaFoldDB" id="J1SBV2"/>
<comment type="pathway">
    <text evidence="1">Cofactor biosynthesis; thiamine diphosphate biosynthesis.</text>
</comment>
<dbReference type="Proteomes" id="UP000009036">
    <property type="component" value="Chromosome"/>
</dbReference>
<dbReference type="PANTHER" id="PTHR43198">
    <property type="entry name" value="BIFUNCTIONAL TH2 PROTEIN"/>
    <property type="match status" value="1"/>
</dbReference>
<dbReference type="InterPro" id="IPR050967">
    <property type="entry name" value="Thiamine_Salvage_TenA"/>
</dbReference>
<dbReference type="GO" id="GO:0005829">
    <property type="term" value="C:cytosol"/>
    <property type="evidence" value="ECO:0007669"/>
    <property type="project" value="TreeGrafter"/>
</dbReference>
<dbReference type="EMBL" id="CP072931">
    <property type="protein sequence ID" value="QTZ94750.1"/>
    <property type="molecule type" value="Genomic_DNA"/>
</dbReference>
<dbReference type="Pfam" id="PF03070">
    <property type="entry name" value="TENA_THI-4"/>
    <property type="match status" value="1"/>
</dbReference>
<evidence type="ECO:0000256" key="1">
    <source>
        <dbReference type="ARBA" id="ARBA00004948"/>
    </source>
</evidence>
<dbReference type="eggNOG" id="COG0819">
    <property type="taxonomic scope" value="Bacteria"/>
</dbReference>
<dbReference type="InterPro" id="IPR016084">
    <property type="entry name" value="Haem_Oase-like_multi-hlx"/>
</dbReference>
<dbReference type="KEGG" id="sauh:SU9_027605"/>
<gene>
    <name evidence="4" type="ORF">SU9_027605</name>
    <name evidence="3" type="ORF">SU9_03976</name>
</gene>
<dbReference type="OrthoDB" id="34166at2"/>
<feature type="domain" description="Thiaminase-2/PQQC" evidence="2">
    <location>
        <begin position="11"/>
        <end position="214"/>
    </location>
</feature>
<evidence type="ECO:0000259" key="2">
    <source>
        <dbReference type="Pfam" id="PF03070"/>
    </source>
</evidence>
<dbReference type="SUPFAM" id="SSF48613">
    <property type="entry name" value="Heme oxygenase-like"/>
    <property type="match status" value="1"/>
</dbReference>